<gene>
    <name evidence="2" type="ORF">D9619_003654</name>
</gene>
<evidence type="ECO:0000259" key="1">
    <source>
        <dbReference type="Pfam" id="PF00144"/>
    </source>
</evidence>
<dbReference type="InterPro" id="IPR001466">
    <property type="entry name" value="Beta-lactam-related"/>
</dbReference>
<dbReference type="PANTHER" id="PTHR43283:SF3">
    <property type="entry name" value="BETA-LACTAMASE FAMILY PROTEIN (AFU_ORTHOLOGUE AFUA_5G07500)"/>
    <property type="match status" value="1"/>
</dbReference>
<keyword evidence="3" id="KW-1185">Reference proteome</keyword>
<evidence type="ECO:0000313" key="2">
    <source>
        <dbReference type="EMBL" id="KAF5312879.1"/>
    </source>
</evidence>
<dbReference type="Pfam" id="PF00144">
    <property type="entry name" value="Beta-lactamase"/>
    <property type="match status" value="2"/>
</dbReference>
<dbReference type="InterPro" id="IPR050789">
    <property type="entry name" value="Diverse_Enzym_Activities"/>
</dbReference>
<organism evidence="2 3">
    <name type="scientific">Psilocybe cf. subviscida</name>
    <dbReference type="NCBI Taxonomy" id="2480587"/>
    <lineage>
        <taxon>Eukaryota</taxon>
        <taxon>Fungi</taxon>
        <taxon>Dikarya</taxon>
        <taxon>Basidiomycota</taxon>
        <taxon>Agaricomycotina</taxon>
        <taxon>Agaricomycetes</taxon>
        <taxon>Agaricomycetidae</taxon>
        <taxon>Agaricales</taxon>
        <taxon>Agaricineae</taxon>
        <taxon>Strophariaceae</taxon>
        <taxon>Psilocybe</taxon>
    </lineage>
</organism>
<protein>
    <recommendedName>
        <fullName evidence="1">Beta-lactamase-related domain-containing protein</fullName>
    </recommendedName>
</protein>
<sequence length="854" mass="93616">MAPTLTSAGKDALDTLFGSLAQSGTLPAFIGGATTADGEIYFNAAGKKLVNDTSSGDVDPESVLWVCSMTKFLTHISALQLIENGKLSEETPVADILPQMKNPVLVDETFTRTPKVLGPVKTVIRVKHLLNFSSGLFYRVTPDFGTYQADEYGAVHDAKDPHTSFFDTLKGDLPGVPLKFEPGTDFVYGYSSDVLGFVVEKVTGKTLEQYMQEYIFKPLNVKASFYLTPDLKERNLPLSIRDGSGKLETWGNQSGYRMIPQEPSQVFCHFGGVGLYISLRDYLSILRHLLQINAGKADHPILKPETVKSLFVPTLTEEGAKNLDIMISLITPPGGEISGAMRYLCTLRIGLTVARRALLHGPAGQEPTFGLTQQQESQASSAFNLSASHLDWVILISAKHSIPSRRQFMLGWISSDVSTQIILLSIDDIVYNTRNLSWKPTNLFAPSMLRKLVGKERLDALMWNAIAGEGTIPGFVVGATTADGEIYLKSGGKNVVDDEASGDVDPNSVFWLCSCTKLVTHIAALQLIERSQLDAETAVSDILPQVTDPVLVNDIASTVPQVIWATKTTLRVKHLMNFSAGPFYAQTPDGGFAMNAVYTDEYSTENKDTEFFNILKGQLPGIPLRYEPGTSCASDILGFIVEKITNQTLDQYMKENIFKTLGIRASFYLTDDLKEKVLPIAYRRPTDGKLEPYTHNPNAKLWGNDPSKVACLGGCGLYMSIRDYLSLLRHILQILGGKASNPILRLETAQSLFVPQLTKDGEKNLNAFAELLGYPGEASWSNAFSVNTTDWPGRRKVKSGSWGGWLGTNYWIDPTTGVAGMMGVQLLCVTSGACDPNFINAYARFEETLYSSLD</sequence>
<dbReference type="Gene3D" id="3.40.710.10">
    <property type="entry name" value="DD-peptidase/beta-lactamase superfamily"/>
    <property type="match status" value="2"/>
</dbReference>
<dbReference type="OrthoDB" id="428260at2759"/>
<feature type="domain" description="Beta-lactamase-related" evidence="1">
    <location>
        <begin position="469"/>
        <end position="822"/>
    </location>
</feature>
<reference evidence="2 3" key="1">
    <citation type="journal article" date="2020" name="ISME J.">
        <title>Uncovering the hidden diversity of litter-decomposition mechanisms in mushroom-forming fungi.</title>
        <authorList>
            <person name="Floudas D."/>
            <person name="Bentzer J."/>
            <person name="Ahren D."/>
            <person name="Johansson T."/>
            <person name="Persson P."/>
            <person name="Tunlid A."/>
        </authorList>
    </citation>
    <scope>NUCLEOTIDE SEQUENCE [LARGE SCALE GENOMIC DNA]</scope>
    <source>
        <strain evidence="2 3">CBS 101986</strain>
    </source>
</reference>
<name>A0A8H5AXR1_9AGAR</name>
<dbReference type="PANTHER" id="PTHR43283">
    <property type="entry name" value="BETA-LACTAMASE-RELATED"/>
    <property type="match status" value="1"/>
</dbReference>
<dbReference type="AlphaFoldDB" id="A0A8H5AXR1"/>
<accession>A0A8H5AXR1</accession>
<dbReference type="Proteomes" id="UP000567179">
    <property type="component" value="Unassembled WGS sequence"/>
</dbReference>
<dbReference type="SUPFAM" id="SSF56601">
    <property type="entry name" value="beta-lactamase/transpeptidase-like"/>
    <property type="match status" value="2"/>
</dbReference>
<dbReference type="InterPro" id="IPR012338">
    <property type="entry name" value="Beta-lactam/transpept-like"/>
</dbReference>
<evidence type="ECO:0000313" key="3">
    <source>
        <dbReference type="Proteomes" id="UP000567179"/>
    </source>
</evidence>
<feature type="domain" description="Beta-lactamase-related" evidence="1">
    <location>
        <begin position="35"/>
        <end position="303"/>
    </location>
</feature>
<proteinExistence type="predicted"/>
<comment type="caution">
    <text evidence="2">The sequence shown here is derived from an EMBL/GenBank/DDBJ whole genome shotgun (WGS) entry which is preliminary data.</text>
</comment>
<dbReference type="EMBL" id="JAACJJ010000056">
    <property type="protein sequence ID" value="KAF5312879.1"/>
    <property type="molecule type" value="Genomic_DNA"/>
</dbReference>